<dbReference type="GO" id="GO:0000976">
    <property type="term" value="F:transcription cis-regulatory region binding"/>
    <property type="evidence" value="ECO:0007669"/>
    <property type="project" value="TreeGrafter"/>
</dbReference>
<keyword evidence="4" id="KW-0804">Transcription</keyword>
<dbReference type="AlphaFoldDB" id="A0A8J3SCZ1"/>
<dbReference type="SUPFAM" id="SSF53822">
    <property type="entry name" value="Periplasmic binding protein-like I"/>
    <property type="match status" value="1"/>
</dbReference>
<reference evidence="6 7" key="1">
    <citation type="submission" date="2021-01" db="EMBL/GenBank/DDBJ databases">
        <title>Whole genome shotgun sequence of Planobispora siamensis NBRC 107568.</title>
        <authorList>
            <person name="Komaki H."/>
            <person name="Tamura T."/>
        </authorList>
    </citation>
    <scope>NUCLEOTIDE SEQUENCE [LARGE SCALE GENOMIC DNA]</scope>
    <source>
        <strain evidence="6 7">NBRC 107568</strain>
    </source>
</reference>
<dbReference type="InterPro" id="IPR046335">
    <property type="entry name" value="LacI/GalR-like_sensor"/>
</dbReference>
<dbReference type="EMBL" id="BOOJ01000023">
    <property type="protein sequence ID" value="GIH91838.1"/>
    <property type="molecule type" value="Genomic_DNA"/>
</dbReference>
<name>A0A8J3SCZ1_9ACTN</name>
<dbReference type="Pfam" id="PF00356">
    <property type="entry name" value="LacI"/>
    <property type="match status" value="1"/>
</dbReference>
<evidence type="ECO:0000256" key="1">
    <source>
        <dbReference type="ARBA" id="ARBA00022491"/>
    </source>
</evidence>
<dbReference type="Proteomes" id="UP000619788">
    <property type="component" value="Unassembled WGS sequence"/>
</dbReference>
<dbReference type="CDD" id="cd06288">
    <property type="entry name" value="PBP1_sucrose_transcription_regulator"/>
    <property type="match status" value="1"/>
</dbReference>
<evidence type="ECO:0000313" key="7">
    <source>
        <dbReference type="Proteomes" id="UP000619788"/>
    </source>
</evidence>
<keyword evidence="3" id="KW-0238">DNA-binding</keyword>
<proteinExistence type="predicted"/>
<evidence type="ECO:0000256" key="3">
    <source>
        <dbReference type="ARBA" id="ARBA00023125"/>
    </source>
</evidence>
<keyword evidence="1" id="KW-0678">Repressor</keyword>
<keyword evidence="2" id="KW-0805">Transcription regulation</keyword>
<evidence type="ECO:0000313" key="6">
    <source>
        <dbReference type="EMBL" id="GIH91838.1"/>
    </source>
</evidence>
<dbReference type="SUPFAM" id="SSF47413">
    <property type="entry name" value="lambda repressor-like DNA-binding domains"/>
    <property type="match status" value="1"/>
</dbReference>
<dbReference type="InterPro" id="IPR010982">
    <property type="entry name" value="Lambda_DNA-bd_dom_sf"/>
</dbReference>
<protein>
    <submittedName>
        <fullName evidence="6">Alanine racemase</fullName>
    </submittedName>
</protein>
<evidence type="ECO:0000259" key="5">
    <source>
        <dbReference type="PROSITE" id="PS50932"/>
    </source>
</evidence>
<organism evidence="6 7">
    <name type="scientific">Planobispora siamensis</name>
    <dbReference type="NCBI Taxonomy" id="936338"/>
    <lineage>
        <taxon>Bacteria</taxon>
        <taxon>Bacillati</taxon>
        <taxon>Actinomycetota</taxon>
        <taxon>Actinomycetes</taxon>
        <taxon>Streptosporangiales</taxon>
        <taxon>Streptosporangiaceae</taxon>
        <taxon>Planobispora</taxon>
    </lineage>
</organism>
<dbReference type="Pfam" id="PF13377">
    <property type="entry name" value="Peripla_BP_3"/>
    <property type="match status" value="1"/>
</dbReference>
<dbReference type="CDD" id="cd01392">
    <property type="entry name" value="HTH_LacI"/>
    <property type="match status" value="1"/>
</dbReference>
<gene>
    <name evidence="6" type="ORF">Psi01_24680</name>
</gene>
<evidence type="ECO:0000256" key="4">
    <source>
        <dbReference type="ARBA" id="ARBA00023163"/>
    </source>
</evidence>
<accession>A0A8J3SCZ1</accession>
<dbReference type="SMART" id="SM00354">
    <property type="entry name" value="HTH_LACI"/>
    <property type="match status" value="1"/>
</dbReference>
<dbReference type="RefSeq" id="WP_204064105.1">
    <property type="nucleotide sequence ID" value="NZ_BOOJ01000023.1"/>
</dbReference>
<dbReference type="PROSITE" id="PS50932">
    <property type="entry name" value="HTH_LACI_2"/>
    <property type="match status" value="1"/>
</dbReference>
<dbReference type="InterPro" id="IPR000843">
    <property type="entry name" value="HTH_LacI"/>
</dbReference>
<comment type="caution">
    <text evidence="6">The sequence shown here is derived from an EMBL/GenBank/DDBJ whole genome shotgun (WGS) entry which is preliminary data.</text>
</comment>
<evidence type="ECO:0000256" key="2">
    <source>
        <dbReference type="ARBA" id="ARBA00023015"/>
    </source>
</evidence>
<dbReference type="Gene3D" id="1.10.260.40">
    <property type="entry name" value="lambda repressor-like DNA-binding domains"/>
    <property type="match status" value="1"/>
</dbReference>
<dbReference type="GO" id="GO:0003700">
    <property type="term" value="F:DNA-binding transcription factor activity"/>
    <property type="evidence" value="ECO:0007669"/>
    <property type="project" value="TreeGrafter"/>
</dbReference>
<sequence length="340" mass="36721">MARVTIRQVARHAGVSPALVSGVLNEVPDLRVAPGTAARIRAAAAELGYTPNFMARGLRRRRSETIALVGDTIMTTPFAVRMVEAAQQAVTARGYLLFLVNTGDDPQAERAAIRALYGRHVDGLLYACMYHREVPVPEEITPPAVFLDARPDSARFPSVVPDDHGGARNAVAELAAHGHRRIAFLNDEAGPVAAGLRLRGYREALAEAGIAFDPGLVGHARATPETGEEATARLLDRPGVTALFCFNDRMAIGAYRAIRRRGLRVPEDVSVVGYDDQEFIAAYLDPPLTTVALPYSRMGAWGARTLVDLIEGKVPEQREHTPVLMPCDLVRRSSVGPPPA</sequence>
<dbReference type="PANTHER" id="PTHR30146:SF148">
    <property type="entry name" value="HTH-TYPE TRANSCRIPTIONAL REPRESSOR PURR-RELATED"/>
    <property type="match status" value="1"/>
</dbReference>
<dbReference type="PANTHER" id="PTHR30146">
    <property type="entry name" value="LACI-RELATED TRANSCRIPTIONAL REPRESSOR"/>
    <property type="match status" value="1"/>
</dbReference>
<dbReference type="InterPro" id="IPR028082">
    <property type="entry name" value="Peripla_BP_I"/>
</dbReference>
<feature type="domain" description="HTH lacI-type" evidence="5">
    <location>
        <begin position="4"/>
        <end position="60"/>
    </location>
</feature>
<keyword evidence="7" id="KW-1185">Reference proteome</keyword>
<dbReference type="Gene3D" id="3.40.50.2300">
    <property type="match status" value="2"/>
</dbReference>